<evidence type="ECO:0000256" key="3">
    <source>
        <dbReference type="ARBA" id="ARBA00022553"/>
    </source>
</evidence>
<dbReference type="SUPFAM" id="SSF55785">
    <property type="entry name" value="PYP-like sensor domain (PAS domain)"/>
    <property type="match status" value="1"/>
</dbReference>
<dbReference type="CDD" id="cd00082">
    <property type="entry name" value="HisKA"/>
    <property type="match status" value="1"/>
</dbReference>
<keyword evidence="5 8" id="KW-0418">Kinase</keyword>
<dbReference type="SUPFAM" id="SSF47384">
    <property type="entry name" value="Homodimeric domain of signal transducing histidine kinase"/>
    <property type="match status" value="1"/>
</dbReference>
<dbReference type="EMBL" id="JPRK01000009">
    <property type="protein sequence ID" value="KIO52528.1"/>
    <property type="molecule type" value="Genomic_DNA"/>
</dbReference>
<keyword evidence="3" id="KW-0597">Phosphoprotein</keyword>
<dbReference type="Proteomes" id="UP000198302">
    <property type="component" value="Unassembled WGS sequence"/>
</dbReference>
<dbReference type="Pfam" id="PF02518">
    <property type="entry name" value="HATPase_c"/>
    <property type="match status" value="1"/>
</dbReference>
<dbReference type="InterPro" id="IPR036097">
    <property type="entry name" value="HisK_dim/P_sf"/>
</dbReference>
<gene>
    <name evidence="9" type="ORF">B0A73_06175</name>
    <name evidence="8" type="ORF">IW18_11340</name>
</gene>
<evidence type="ECO:0000313" key="10">
    <source>
        <dbReference type="Proteomes" id="UP000032061"/>
    </source>
</evidence>
<keyword evidence="11" id="KW-1185">Reference proteome</keyword>
<dbReference type="OrthoDB" id="5522855at2"/>
<proteinExistence type="predicted"/>
<evidence type="ECO:0000313" key="9">
    <source>
        <dbReference type="EMBL" id="OXA89161.1"/>
    </source>
</evidence>
<keyword evidence="4" id="KW-0808">Transferase</keyword>
<evidence type="ECO:0000259" key="6">
    <source>
        <dbReference type="PROSITE" id="PS50109"/>
    </source>
</evidence>
<dbReference type="InterPro" id="IPR036890">
    <property type="entry name" value="HATPase_C_sf"/>
</dbReference>
<dbReference type="InterPro" id="IPR035965">
    <property type="entry name" value="PAS-like_dom_sf"/>
</dbReference>
<dbReference type="STRING" id="37752.IW18_11340"/>
<accession>A0A0D0EUM9</accession>
<dbReference type="InterPro" id="IPR052162">
    <property type="entry name" value="Sensor_kinase/Photoreceptor"/>
</dbReference>
<dbReference type="EC" id="2.7.13.3" evidence="2"/>
<dbReference type="PRINTS" id="PR00344">
    <property type="entry name" value="BCTRLSENSOR"/>
</dbReference>
<protein>
    <recommendedName>
        <fullName evidence="2">histidine kinase</fullName>
        <ecNumber evidence="2">2.7.13.3</ecNumber>
    </recommendedName>
</protein>
<dbReference type="Gene3D" id="3.30.450.20">
    <property type="entry name" value="PAS domain"/>
    <property type="match status" value="1"/>
</dbReference>
<dbReference type="SMART" id="SM00091">
    <property type="entry name" value="PAS"/>
    <property type="match status" value="1"/>
</dbReference>
<dbReference type="Gene3D" id="1.10.287.130">
    <property type="match status" value="1"/>
</dbReference>
<evidence type="ECO:0000256" key="5">
    <source>
        <dbReference type="ARBA" id="ARBA00022777"/>
    </source>
</evidence>
<evidence type="ECO:0000256" key="2">
    <source>
        <dbReference type="ARBA" id="ARBA00012438"/>
    </source>
</evidence>
<dbReference type="Proteomes" id="UP000032061">
    <property type="component" value="Unassembled WGS sequence"/>
</dbReference>
<organism evidence="8 10">
    <name type="scientific">Flavobacterium hibernum</name>
    <dbReference type="NCBI Taxonomy" id="37752"/>
    <lineage>
        <taxon>Bacteria</taxon>
        <taxon>Pseudomonadati</taxon>
        <taxon>Bacteroidota</taxon>
        <taxon>Flavobacteriia</taxon>
        <taxon>Flavobacteriales</taxon>
        <taxon>Flavobacteriaceae</taxon>
        <taxon>Flavobacterium</taxon>
    </lineage>
</organism>
<dbReference type="SMART" id="SM00387">
    <property type="entry name" value="HATPase_c"/>
    <property type="match status" value="1"/>
</dbReference>
<dbReference type="RefSeq" id="WP_041517799.1">
    <property type="nucleotide sequence ID" value="NZ_JPRK01000009.1"/>
</dbReference>
<dbReference type="EMBL" id="MUGX01000009">
    <property type="protein sequence ID" value="OXA89161.1"/>
    <property type="molecule type" value="Genomic_DNA"/>
</dbReference>
<dbReference type="InterPro" id="IPR003594">
    <property type="entry name" value="HATPase_dom"/>
</dbReference>
<dbReference type="InterPro" id="IPR003661">
    <property type="entry name" value="HisK_dim/P_dom"/>
</dbReference>
<dbReference type="AlphaFoldDB" id="A0A0D0EUM9"/>
<dbReference type="InterPro" id="IPR000014">
    <property type="entry name" value="PAS"/>
</dbReference>
<dbReference type="InterPro" id="IPR005467">
    <property type="entry name" value="His_kinase_dom"/>
</dbReference>
<dbReference type="GO" id="GO:0000155">
    <property type="term" value="F:phosphorelay sensor kinase activity"/>
    <property type="evidence" value="ECO:0007669"/>
    <property type="project" value="InterPro"/>
</dbReference>
<evidence type="ECO:0000256" key="1">
    <source>
        <dbReference type="ARBA" id="ARBA00000085"/>
    </source>
</evidence>
<dbReference type="Pfam" id="PF08447">
    <property type="entry name" value="PAS_3"/>
    <property type="match status" value="1"/>
</dbReference>
<feature type="domain" description="PAS" evidence="7">
    <location>
        <begin position="15"/>
        <end position="85"/>
    </location>
</feature>
<dbReference type="PANTHER" id="PTHR43304">
    <property type="entry name" value="PHYTOCHROME-LIKE PROTEIN CPH1"/>
    <property type="match status" value="1"/>
</dbReference>
<dbReference type="CDD" id="cd00130">
    <property type="entry name" value="PAS"/>
    <property type="match status" value="1"/>
</dbReference>
<dbReference type="InterPro" id="IPR013655">
    <property type="entry name" value="PAS_fold_3"/>
</dbReference>
<feature type="domain" description="Histidine kinase" evidence="6">
    <location>
        <begin position="154"/>
        <end position="364"/>
    </location>
</feature>
<reference evidence="9 11" key="2">
    <citation type="submission" date="2016-11" db="EMBL/GenBank/DDBJ databases">
        <title>Whole genomes of Flavobacteriaceae.</title>
        <authorList>
            <person name="Stine C."/>
            <person name="Li C."/>
            <person name="Tadesse D."/>
        </authorList>
    </citation>
    <scope>NUCLEOTIDE SEQUENCE [LARGE SCALE GENOMIC DNA]</scope>
    <source>
        <strain evidence="9 11">ATCC 51468</strain>
    </source>
</reference>
<dbReference type="PANTHER" id="PTHR43304:SF1">
    <property type="entry name" value="PAC DOMAIN-CONTAINING PROTEIN"/>
    <property type="match status" value="1"/>
</dbReference>
<sequence length="364" mass="41395">MNNTTTDLSEHPVDFFTNFEDFFNTSPDLLCVAGFDGYFKRINPSVSKLLGYSNEELFSKPINDFVFDDDKKNTKNARKDLTQKIGLYNFENRYVTKSGNIVWLLWTSFPVAKDKLVYAIAKNITFKKELEQERNAHLTELTKVNKELKQLTYTTAHDLRSPVNNLLAVFDLLDKSTITNPETLELISIIEASTQTLKKTLIDHVAILDKKNEEDNQLEILDFNIILQEVLSSINSLIQNSKAKITIDFSEADTIIFNRNSLKSIFLNLITNSIKYSKPGALPIINFNSLRFNGSTQLIITDNGIGFDMEKVKDRIFGLHQKFNSHKDSNGIGLYLVYNHVTNLGGHISLESNLNEGAKFTITF</sequence>
<dbReference type="PROSITE" id="PS50112">
    <property type="entry name" value="PAS"/>
    <property type="match status" value="1"/>
</dbReference>
<evidence type="ECO:0000256" key="4">
    <source>
        <dbReference type="ARBA" id="ARBA00022679"/>
    </source>
</evidence>
<dbReference type="SUPFAM" id="SSF55874">
    <property type="entry name" value="ATPase domain of HSP90 chaperone/DNA topoisomerase II/histidine kinase"/>
    <property type="match status" value="1"/>
</dbReference>
<evidence type="ECO:0000313" key="8">
    <source>
        <dbReference type="EMBL" id="KIO52528.1"/>
    </source>
</evidence>
<reference evidence="8 10" key="1">
    <citation type="submission" date="2015-01" db="EMBL/GenBank/DDBJ databases">
        <title>Genome of Flavobacterium hibernum DSM 12611.</title>
        <authorList>
            <person name="Stropko S.J."/>
            <person name="Pipes S.E."/>
            <person name="Newman J.D."/>
        </authorList>
    </citation>
    <scope>NUCLEOTIDE SEQUENCE [LARGE SCALE GENOMIC DNA]</scope>
    <source>
        <strain evidence="8 10">DSM 12611</strain>
    </source>
</reference>
<evidence type="ECO:0000313" key="11">
    <source>
        <dbReference type="Proteomes" id="UP000198302"/>
    </source>
</evidence>
<dbReference type="Gene3D" id="3.30.565.10">
    <property type="entry name" value="Histidine kinase-like ATPase, C-terminal domain"/>
    <property type="match status" value="1"/>
</dbReference>
<comment type="caution">
    <text evidence="8">The sequence shown here is derived from an EMBL/GenBank/DDBJ whole genome shotgun (WGS) entry which is preliminary data.</text>
</comment>
<dbReference type="PROSITE" id="PS50109">
    <property type="entry name" value="HIS_KIN"/>
    <property type="match status" value="1"/>
</dbReference>
<evidence type="ECO:0000259" key="7">
    <source>
        <dbReference type="PROSITE" id="PS50112"/>
    </source>
</evidence>
<dbReference type="InterPro" id="IPR004358">
    <property type="entry name" value="Sig_transdc_His_kin-like_C"/>
</dbReference>
<name>A0A0D0EUM9_9FLAO</name>
<comment type="catalytic activity">
    <reaction evidence="1">
        <text>ATP + protein L-histidine = ADP + protein N-phospho-L-histidine.</text>
        <dbReference type="EC" id="2.7.13.3"/>
    </reaction>
</comment>
<dbReference type="NCBIfam" id="TIGR00229">
    <property type="entry name" value="sensory_box"/>
    <property type="match status" value="1"/>
</dbReference>